<dbReference type="PROSITE" id="PS51892">
    <property type="entry name" value="SUBTILASE"/>
    <property type="match status" value="1"/>
</dbReference>
<dbReference type="InterPro" id="IPR050819">
    <property type="entry name" value="Tripeptidyl-peptidase_I"/>
</dbReference>
<keyword evidence="3 4" id="KW-0720">Serine protease</keyword>
<evidence type="ECO:0000256" key="1">
    <source>
        <dbReference type="ARBA" id="ARBA00022670"/>
    </source>
</evidence>
<comment type="caution">
    <text evidence="4">Lacks conserved residue(s) required for the propagation of feature annotation.</text>
</comment>
<evidence type="ECO:0000256" key="3">
    <source>
        <dbReference type="ARBA" id="ARBA00022825"/>
    </source>
</evidence>
<dbReference type="CDD" id="cd04056">
    <property type="entry name" value="Peptidases_S53"/>
    <property type="match status" value="1"/>
</dbReference>
<dbReference type="AlphaFoldDB" id="A0A934ST95"/>
<evidence type="ECO:0000256" key="4">
    <source>
        <dbReference type="PROSITE-ProRule" id="PRU01032"/>
    </source>
</evidence>
<dbReference type="PROSITE" id="PS00138">
    <property type="entry name" value="SUBTILASE_SER"/>
    <property type="match status" value="1"/>
</dbReference>
<dbReference type="GO" id="GO:0006508">
    <property type="term" value="P:proteolysis"/>
    <property type="evidence" value="ECO:0007669"/>
    <property type="project" value="UniProtKB-KW"/>
</dbReference>
<protein>
    <submittedName>
        <fullName evidence="8">S53 family peptidase</fullName>
    </submittedName>
</protein>
<feature type="active site" description="Charge relay system" evidence="4">
    <location>
        <position position="113"/>
    </location>
</feature>
<name>A0A934ST95_9BURK</name>
<evidence type="ECO:0000256" key="6">
    <source>
        <dbReference type="SAM" id="MobiDB-lite"/>
    </source>
</evidence>
<dbReference type="PROSITE" id="PS51695">
    <property type="entry name" value="SEDOLISIN"/>
    <property type="match status" value="1"/>
</dbReference>
<evidence type="ECO:0000256" key="5">
    <source>
        <dbReference type="PROSITE-ProRule" id="PRU01240"/>
    </source>
</evidence>
<dbReference type="PANTHER" id="PTHR14218:SF15">
    <property type="entry name" value="TRIPEPTIDYL-PEPTIDASE 1"/>
    <property type="match status" value="1"/>
</dbReference>
<dbReference type="InterPro" id="IPR030400">
    <property type="entry name" value="Sedolisin_dom"/>
</dbReference>
<feature type="active site" description="Charge relay system" evidence="4">
    <location>
        <position position="117"/>
    </location>
</feature>
<keyword evidence="2 4" id="KW-0378">Hydrolase</keyword>
<dbReference type="Gene3D" id="3.40.50.200">
    <property type="entry name" value="Peptidase S8/S53 domain"/>
    <property type="match status" value="1"/>
</dbReference>
<dbReference type="GO" id="GO:0008240">
    <property type="term" value="F:tripeptidyl-peptidase activity"/>
    <property type="evidence" value="ECO:0007669"/>
    <property type="project" value="TreeGrafter"/>
</dbReference>
<dbReference type="Proteomes" id="UP000622890">
    <property type="component" value="Unassembled WGS sequence"/>
</dbReference>
<feature type="region of interest" description="Disordered" evidence="6">
    <location>
        <begin position="1"/>
        <end position="20"/>
    </location>
</feature>
<organism evidence="8 9">
    <name type="scientific">Noviherbaspirillum pedocola</name>
    <dbReference type="NCBI Taxonomy" id="2801341"/>
    <lineage>
        <taxon>Bacteria</taxon>
        <taxon>Pseudomonadati</taxon>
        <taxon>Pseudomonadota</taxon>
        <taxon>Betaproteobacteria</taxon>
        <taxon>Burkholderiales</taxon>
        <taxon>Oxalobacteraceae</taxon>
        <taxon>Noviherbaspirillum</taxon>
    </lineage>
</organism>
<accession>A0A934ST95</accession>
<dbReference type="SUPFAM" id="SSF52743">
    <property type="entry name" value="Subtilisin-like"/>
    <property type="match status" value="1"/>
</dbReference>
<keyword evidence="9" id="KW-1185">Reference proteome</keyword>
<gene>
    <name evidence="8" type="ORF">JJB74_11395</name>
</gene>
<sequence>MTAPPGHARPPFRIHGNGPIAPISATPQAVTAPNTSRTPANVRHTYGFDKIANQGAGQTIAIVDAYDDPNIESDLNSFSQAYGLPSCVSSTGCFTKLYAAGSQPAVDGGWSLEIALDVQWAHAIAPQARILLVEAKSSSMTDLMAAVDVAVKNGASVVSMSFGGPEFSGQSYYDSHFSATGVTFVAASGDSGHGVDYPAASRMTVSAGGTTLNADAYGNYISEAAWNGSGGGVSSYSSEPSGQTYWPLPYASHRGVPDVSYNADPASGVPVYTSVPYNGQTGWFQMGGTSAAAPQWAALFAIVNAQRTAAGKARLASAYNALYTVGKSSYANYRDVTSGSNGSCGAVCQAAGSYDYVTGLGSPNAGSLVPALVNY</sequence>
<feature type="active site" description="Charge relay system" evidence="4">
    <location>
        <position position="290"/>
    </location>
</feature>
<dbReference type="InterPro" id="IPR036852">
    <property type="entry name" value="Peptidase_S8/S53_dom_sf"/>
</dbReference>
<dbReference type="InterPro" id="IPR023828">
    <property type="entry name" value="Peptidase_S8_Ser-AS"/>
</dbReference>
<comment type="similarity">
    <text evidence="5">Belongs to the peptidase S8 family.</text>
</comment>
<keyword evidence="1 4" id="KW-0645">Protease</keyword>
<evidence type="ECO:0000256" key="2">
    <source>
        <dbReference type="ARBA" id="ARBA00022801"/>
    </source>
</evidence>
<evidence type="ECO:0000313" key="8">
    <source>
        <dbReference type="EMBL" id="MBK4735217.1"/>
    </source>
</evidence>
<reference evidence="8" key="1">
    <citation type="submission" date="2021-01" db="EMBL/GenBank/DDBJ databases">
        <title>Genome sequence of strain Noviherbaspirillum sp. DKR-6.</title>
        <authorList>
            <person name="Chaudhary D.K."/>
        </authorList>
    </citation>
    <scope>NUCLEOTIDE SEQUENCE</scope>
    <source>
        <strain evidence="8">DKR-6</strain>
    </source>
</reference>
<evidence type="ECO:0000313" key="9">
    <source>
        <dbReference type="Proteomes" id="UP000622890"/>
    </source>
</evidence>
<comment type="caution">
    <text evidence="8">The sequence shown here is derived from an EMBL/GenBank/DDBJ whole genome shotgun (WGS) entry which is preliminary data.</text>
</comment>
<proteinExistence type="inferred from homology"/>
<dbReference type="GO" id="GO:0004252">
    <property type="term" value="F:serine-type endopeptidase activity"/>
    <property type="evidence" value="ECO:0007669"/>
    <property type="project" value="UniProtKB-UniRule"/>
</dbReference>
<feature type="domain" description="Peptidase S53" evidence="7">
    <location>
        <begin position="36"/>
        <end position="375"/>
    </location>
</feature>
<dbReference type="EMBL" id="JAEPBG010000004">
    <property type="protein sequence ID" value="MBK4735217.1"/>
    <property type="molecule type" value="Genomic_DNA"/>
</dbReference>
<dbReference type="PANTHER" id="PTHR14218">
    <property type="entry name" value="PROTEASE S8 TRIPEPTIDYL PEPTIDASE I CLN2"/>
    <property type="match status" value="1"/>
</dbReference>
<evidence type="ECO:0000259" key="7">
    <source>
        <dbReference type="PROSITE" id="PS51695"/>
    </source>
</evidence>